<comment type="caution">
    <text evidence="1">The sequence shown here is derived from an EMBL/GenBank/DDBJ whole genome shotgun (WGS) entry which is preliminary data.</text>
</comment>
<gene>
    <name evidence="1" type="ORF">C8A05DRAFT_39223</name>
</gene>
<name>A0AAN6MB97_9PEZI</name>
<dbReference type="Proteomes" id="UP001303889">
    <property type="component" value="Unassembled WGS sequence"/>
</dbReference>
<dbReference type="EMBL" id="MU856227">
    <property type="protein sequence ID" value="KAK3897237.1"/>
    <property type="molecule type" value="Genomic_DNA"/>
</dbReference>
<organism evidence="1 2">
    <name type="scientific">Staphylotrichum tortipilum</name>
    <dbReference type="NCBI Taxonomy" id="2831512"/>
    <lineage>
        <taxon>Eukaryota</taxon>
        <taxon>Fungi</taxon>
        <taxon>Dikarya</taxon>
        <taxon>Ascomycota</taxon>
        <taxon>Pezizomycotina</taxon>
        <taxon>Sordariomycetes</taxon>
        <taxon>Sordariomycetidae</taxon>
        <taxon>Sordariales</taxon>
        <taxon>Chaetomiaceae</taxon>
        <taxon>Staphylotrichum</taxon>
    </lineage>
</organism>
<feature type="non-terminal residue" evidence="1">
    <location>
        <position position="65"/>
    </location>
</feature>
<dbReference type="AlphaFoldDB" id="A0AAN6MB97"/>
<proteinExistence type="predicted"/>
<accession>A0AAN6MB97</accession>
<reference evidence="1" key="2">
    <citation type="submission" date="2023-05" db="EMBL/GenBank/DDBJ databases">
        <authorList>
            <consortium name="Lawrence Berkeley National Laboratory"/>
            <person name="Steindorff A."/>
            <person name="Hensen N."/>
            <person name="Bonometti L."/>
            <person name="Westerberg I."/>
            <person name="Brannstrom I.O."/>
            <person name="Guillou S."/>
            <person name="Cros-Aarteil S."/>
            <person name="Calhoun S."/>
            <person name="Haridas S."/>
            <person name="Kuo A."/>
            <person name="Mondo S."/>
            <person name="Pangilinan J."/>
            <person name="Riley R."/>
            <person name="Labutti K."/>
            <person name="Andreopoulos B."/>
            <person name="Lipzen A."/>
            <person name="Chen C."/>
            <person name="Yanf M."/>
            <person name="Daum C."/>
            <person name="Ng V."/>
            <person name="Clum A."/>
            <person name="Ohm R."/>
            <person name="Martin F."/>
            <person name="Silar P."/>
            <person name="Natvig D."/>
            <person name="Lalanne C."/>
            <person name="Gautier V."/>
            <person name="Ament-Velasquez S.L."/>
            <person name="Kruys A."/>
            <person name="Hutchinson M.I."/>
            <person name="Powell A.J."/>
            <person name="Barry K."/>
            <person name="Miller A.N."/>
            <person name="Grigoriev I.V."/>
            <person name="Debuchy R."/>
            <person name="Gladieux P."/>
            <person name="Thoren M.H."/>
            <person name="Johannesson H."/>
        </authorList>
    </citation>
    <scope>NUCLEOTIDE SEQUENCE</scope>
    <source>
        <strain evidence="1">CBS 103.79</strain>
    </source>
</reference>
<evidence type="ECO:0000313" key="2">
    <source>
        <dbReference type="Proteomes" id="UP001303889"/>
    </source>
</evidence>
<protein>
    <submittedName>
        <fullName evidence="1">Uncharacterized protein</fullName>
    </submittedName>
</protein>
<evidence type="ECO:0000313" key="1">
    <source>
        <dbReference type="EMBL" id="KAK3897237.1"/>
    </source>
</evidence>
<keyword evidence="2" id="KW-1185">Reference proteome</keyword>
<reference evidence="1" key="1">
    <citation type="journal article" date="2023" name="Mol. Phylogenet. Evol.">
        <title>Genome-scale phylogeny and comparative genomics of the fungal order Sordariales.</title>
        <authorList>
            <person name="Hensen N."/>
            <person name="Bonometti L."/>
            <person name="Westerberg I."/>
            <person name="Brannstrom I.O."/>
            <person name="Guillou S."/>
            <person name="Cros-Aarteil S."/>
            <person name="Calhoun S."/>
            <person name="Haridas S."/>
            <person name="Kuo A."/>
            <person name="Mondo S."/>
            <person name="Pangilinan J."/>
            <person name="Riley R."/>
            <person name="LaButti K."/>
            <person name="Andreopoulos B."/>
            <person name="Lipzen A."/>
            <person name="Chen C."/>
            <person name="Yan M."/>
            <person name="Daum C."/>
            <person name="Ng V."/>
            <person name="Clum A."/>
            <person name="Steindorff A."/>
            <person name="Ohm R.A."/>
            <person name="Martin F."/>
            <person name="Silar P."/>
            <person name="Natvig D.O."/>
            <person name="Lalanne C."/>
            <person name="Gautier V."/>
            <person name="Ament-Velasquez S.L."/>
            <person name="Kruys A."/>
            <person name="Hutchinson M.I."/>
            <person name="Powell A.J."/>
            <person name="Barry K."/>
            <person name="Miller A.N."/>
            <person name="Grigoriev I.V."/>
            <person name="Debuchy R."/>
            <person name="Gladieux P."/>
            <person name="Hiltunen Thoren M."/>
            <person name="Johannesson H."/>
        </authorList>
    </citation>
    <scope>NUCLEOTIDE SEQUENCE</scope>
    <source>
        <strain evidence="1">CBS 103.79</strain>
    </source>
</reference>
<sequence>MAVSIRIEPSDFIVPTGPAVVLVKVDREAFRHLAPSMNPLSEADSASAVLRKGKPAVAYTIRQLG</sequence>